<feature type="domain" description="HMA" evidence="1">
    <location>
        <begin position="1"/>
        <end position="63"/>
    </location>
</feature>
<dbReference type="GO" id="GO:0046872">
    <property type="term" value="F:metal ion binding"/>
    <property type="evidence" value="ECO:0007669"/>
    <property type="project" value="InterPro"/>
</dbReference>
<dbReference type="InterPro" id="IPR006121">
    <property type="entry name" value="HMA_dom"/>
</dbReference>
<evidence type="ECO:0000259" key="1">
    <source>
        <dbReference type="PROSITE" id="PS50846"/>
    </source>
</evidence>
<accession>A0A0P1GNI8</accession>
<sequence>MITFSIPGMHCGKCSAKIEAAVQDQDPTALLTFDMAARTVEVDSADPAEALAQAIASAGFEATAA</sequence>
<protein>
    <submittedName>
        <fullName evidence="2">Copper ion binding protein</fullName>
    </submittedName>
</protein>
<dbReference type="STRING" id="340021.TM5383_01267"/>
<evidence type="ECO:0000313" key="2">
    <source>
        <dbReference type="EMBL" id="CUH84062.1"/>
    </source>
</evidence>
<dbReference type="PROSITE" id="PS50846">
    <property type="entry name" value="HMA_2"/>
    <property type="match status" value="1"/>
</dbReference>
<dbReference type="SUPFAM" id="SSF55008">
    <property type="entry name" value="HMA, heavy metal-associated domain"/>
    <property type="match status" value="1"/>
</dbReference>
<evidence type="ECO:0000313" key="3">
    <source>
        <dbReference type="Proteomes" id="UP000051681"/>
    </source>
</evidence>
<dbReference type="RefSeq" id="WP_058318153.1">
    <property type="nucleotide sequence ID" value="NZ_CYSF01000006.1"/>
</dbReference>
<keyword evidence="3" id="KW-1185">Reference proteome</keyword>
<dbReference type="AlphaFoldDB" id="A0A0P1GNI8"/>
<dbReference type="InterPro" id="IPR036163">
    <property type="entry name" value="HMA_dom_sf"/>
</dbReference>
<name>A0A0P1GNI8_9RHOB</name>
<dbReference type="Proteomes" id="UP000051681">
    <property type="component" value="Unassembled WGS sequence"/>
</dbReference>
<dbReference type="Pfam" id="PF00403">
    <property type="entry name" value="HMA"/>
    <property type="match status" value="1"/>
</dbReference>
<organism evidence="2 3">
    <name type="scientific">Thalassovita mediterranea</name>
    <dbReference type="NCBI Taxonomy" id="340021"/>
    <lineage>
        <taxon>Bacteria</taxon>
        <taxon>Pseudomonadati</taxon>
        <taxon>Pseudomonadota</taxon>
        <taxon>Alphaproteobacteria</taxon>
        <taxon>Rhodobacterales</taxon>
        <taxon>Roseobacteraceae</taxon>
        <taxon>Thalassovita</taxon>
    </lineage>
</organism>
<proteinExistence type="predicted"/>
<dbReference type="CDD" id="cd00371">
    <property type="entry name" value="HMA"/>
    <property type="match status" value="1"/>
</dbReference>
<dbReference type="Gene3D" id="3.30.70.100">
    <property type="match status" value="1"/>
</dbReference>
<gene>
    <name evidence="2" type="ORF">TM5383_01267</name>
</gene>
<dbReference type="EMBL" id="CYSF01000006">
    <property type="protein sequence ID" value="CUH84062.1"/>
    <property type="molecule type" value="Genomic_DNA"/>
</dbReference>
<reference evidence="2 3" key="1">
    <citation type="submission" date="2015-09" db="EMBL/GenBank/DDBJ databases">
        <authorList>
            <consortium name="Swine Surveillance"/>
        </authorList>
    </citation>
    <scope>NUCLEOTIDE SEQUENCE [LARGE SCALE GENOMIC DNA]</scope>
    <source>
        <strain evidence="2 3">CECT 8383</strain>
    </source>
</reference>
<dbReference type="OrthoDB" id="9801832at2"/>